<dbReference type="SUPFAM" id="SSF52540">
    <property type="entry name" value="P-loop containing nucleoside triphosphate hydrolases"/>
    <property type="match status" value="1"/>
</dbReference>
<protein>
    <submittedName>
        <fullName evidence="8">Cytochrome c biogenesis heme-transporting ATPase CcmA</fullName>
    </submittedName>
</protein>
<dbReference type="InterPro" id="IPR003439">
    <property type="entry name" value="ABC_transporter-like_ATP-bd"/>
</dbReference>
<dbReference type="PROSITE" id="PS00211">
    <property type="entry name" value="ABC_TRANSPORTER_1"/>
    <property type="match status" value="1"/>
</dbReference>
<dbReference type="Gene3D" id="3.40.50.300">
    <property type="entry name" value="P-loop containing nucleotide triphosphate hydrolases"/>
    <property type="match status" value="1"/>
</dbReference>
<proteinExistence type="predicted"/>
<dbReference type="NCBIfam" id="TIGR01189">
    <property type="entry name" value="ccmA"/>
    <property type="match status" value="1"/>
</dbReference>
<evidence type="ECO:0000256" key="1">
    <source>
        <dbReference type="ARBA" id="ARBA00022448"/>
    </source>
</evidence>
<dbReference type="NCBIfam" id="NF010061">
    <property type="entry name" value="PRK13538.1"/>
    <property type="match status" value="1"/>
</dbReference>
<dbReference type="PANTHER" id="PTHR43499">
    <property type="entry name" value="ABC TRANSPORTER I FAMILY MEMBER 1"/>
    <property type="match status" value="1"/>
</dbReference>
<name>A0ABP3WUF9_9ALTE</name>
<evidence type="ECO:0000256" key="3">
    <source>
        <dbReference type="ARBA" id="ARBA00022748"/>
    </source>
</evidence>
<keyword evidence="1" id="KW-0813">Transport</keyword>
<dbReference type="InterPro" id="IPR005895">
    <property type="entry name" value="ABC_transptr_haem_export_CcmA"/>
</dbReference>
<gene>
    <name evidence="8" type="primary">ccmA</name>
    <name evidence="8" type="ORF">GCM10009114_15960</name>
</gene>
<comment type="caution">
    <text evidence="8">The sequence shown here is derived from an EMBL/GenBank/DDBJ whole genome shotgun (WGS) entry which is preliminary data.</text>
</comment>
<dbReference type="PROSITE" id="PS50893">
    <property type="entry name" value="ABC_TRANSPORTER_2"/>
    <property type="match status" value="1"/>
</dbReference>
<evidence type="ECO:0000256" key="5">
    <source>
        <dbReference type="ARBA" id="ARBA00022967"/>
    </source>
</evidence>
<evidence type="ECO:0000256" key="6">
    <source>
        <dbReference type="ARBA" id="ARBA00023136"/>
    </source>
</evidence>
<dbReference type="PANTHER" id="PTHR43499:SF1">
    <property type="entry name" value="ABC TRANSPORTER I FAMILY MEMBER 1"/>
    <property type="match status" value="1"/>
</dbReference>
<evidence type="ECO:0000256" key="2">
    <source>
        <dbReference type="ARBA" id="ARBA00022741"/>
    </source>
</evidence>
<sequence length="209" mass="23372">MALLSGHNLSCVKQDRLLFDNLDFSVAASELLYIRGQNGAGKTSLLRIIVGLTDATTGQVDYQGQNIRTVNDQFHQELVYIGHKPGLNHTLSAIENLSFWCQLHNLPHCEHELMDILALLGLVGLEDIPVRQLSAGQQRRAALARLWLKSDAKIWVLDEPFTALDVQGIELLRQRVIGHLGQGGAVIITSHQQLDIDYKTSELMLEYRI</sequence>
<keyword evidence="2" id="KW-0547">Nucleotide-binding</keyword>
<dbReference type="Pfam" id="PF00005">
    <property type="entry name" value="ABC_tran"/>
    <property type="match status" value="1"/>
</dbReference>
<keyword evidence="5" id="KW-1278">Translocase</keyword>
<dbReference type="SMART" id="SM00382">
    <property type="entry name" value="AAA"/>
    <property type="match status" value="1"/>
</dbReference>
<dbReference type="InterPro" id="IPR017871">
    <property type="entry name" value="ABC_transporter-like_CS"/>
</dbReference>
<dbReference type="EMBL" id="BAAAFD010000003">
    <property type="protein sequence ID" value="GAA0855903.1"/>
    <property type="molecule type" value="Genomic_DNA"/>
</dbReference>
<evidence type="ECO:0000256" key="4">
    <source>
        <dbReference type="ARBA" id="ARBA00022840"/>
    </source>
</evidence>
<keyword evidence="9" id="KW-1185">Reference proteome</keyword>
<evidence type="ECO:0000313" key="8">
    <source>
        <dbReference type="EMBL" id="GAA0855903.1"/>
    </source>
</evidence>
<evidence type="ECO:0000259" key="7">
    <source>
        <dbReference type="PROSITE" id="PS50893"/>
    </source>
</evidence>
<dbReference type="RefSeq" id="WP_343858469.1">
    <property type="nucleotide sequence ID" value="NZ_BAAAFD010000003.1"/>
</dbReference>
<keyword evidence="3" id="KW-0201">Cytochrome c-type biogenesis</keyword>
<accession>A0ABP3WUF9</accession>
<reference evidence="9" key="1">
    <citation type="journal article" date="2019" name="Int. J. Syst. Evol. Microbiol.">
        <title>The Global Catalogue of Microorganisms (GCM) 10K type strain sequencing project: providing services to taxonomists for standard genome sequencing and annotation.</title>
        <authorList>
            <consortium name="The Broad Institute Genomics Platform"/>
            <consortium name="The Broad Institute Genome Sequencing Center for Infectious Disease"/>
            <person name="Wu L."/>
            <person name="Ma J."/>
        </authorList>
    </citation>
    <scope>NUCLEOTIDE SEQUENCE [LARGE SCALE GENOMIC DNA]</scope>
    <source>
        <strain evidence="9">JCM 15896</strain>
    </source>
</reference>
<keyword evidence="6" id="KW-0472">Membrane</keyword>
<dbReference type="InterPro" id="IPR027417">
    <property type="entry name" value="P-loop_NTPase"/>
</dbReference>
<organism evidence="8 9">
    <name type="scientific">Aliiglaciecola litoralis</name>
    <dbReference type="NCBI Taxonomy" id="582857"/>
    <lineage>
        <taxon>Bacteria</taxon>
        <taxon>Pseudomonadati</taxon>
        <taxon>Pseudomonadota</taxon>
        <taxon>Gammaproteobacteria</taxon>
        <taxon>Alteromonadales</taxon>
        <taxon>Alteromonadaceae</taxon>
        <taxon>Aliiglaciecola</taxon>
    </lineage>
</organism>
<evidence type="ECO:0000313" key="9">
    <source>
        <dbReference type="Proteomes" id="UP001500359"/>
    </source>
</evidence>
<dbReference type="InterPro" id="IPR003593">
    <property type="entry name" value="AAA+_ATPase"/>
</dbReference>
<feature type="domain" description="ABC transporter" evidence="7">
    <location>
        <begin position="4"/>
        <end position="209"/>
    </location>
</feature>
<dbReference type="Proteomes" id="UP001500359">
    <property type="component" value="Unassembled WGS sequence"/>
</dbReference>
<keyword evidence="4" id="KW-0067">ATP-binding</keyword>